<evidence type="ECO:0000313" key="11">
    <source>
        <dbReference type="Proteomes" id="UP000663829"/>
    </source>
</evidence>
<comment type="subcellular location">
    <subcellularLocation>
        <location evidence="1">Membrane</location>
        <topology evidence="1">Multi-pass membrane protein</topology>
    </subcellularLocation>
</comment>
<dbReference type="GO" id="GO:0016020">
    <property type="term" value="C:membrane"/>
    <property type="evidence" value="ECO:0007669"/>
    <property type="project" value="UniProtKB-SubCell"/>
</dbReference>
<gene>
    <name evidence="9" type="ORF">GPM918_LOCUS18842</name>
    <name evidence="10" type="ORF">SRO942_LOCUS18837</name>
</gene>
<feature type="transmembrane region" description="Helical" evidence="8">
    <location>
        <begin position="158"/>
        <end position="177"/>
    </location>
</feature>
<dbReference type="InterPro" id="IPR004648">
    <property type="entry name" value="Oligpept_transpt"/>
</dbReference>
<accession>A0A814P578</accession>
<evidence type="ECO:0000313" key="10">
    <source>
        <dbReference type="EMBL" id="CAF3867725.1"/>
    </source>
</evidence>
<evidence type="ECO:0000256" key="2">
    <source>
        <dbReference type="ARBA" id="ARBA00022448"/>
    </source>
</evidence>
<dbReference type="OrthoDB" id="9986677at2759"/>
<proteinExistence type="predicted"/>
<dbReference type="AlphaFoldDB" id="A0A814P578"/>
<evidence type="ECO:0000256" key="4">
    <source>
        <dbReference type="ARBA" id="ARBA00022856"/>
    </source>
</evidence>
<dbReference type="Pfam" id="PF03169">
    <property type="entry name" value="OPT"/>
    <property type="match status" value="1"/>
</dbReference>
<evidence type="ECO:0000256" key="7">
    <source>
        <dbReference type="ARBA" id="ARBA00023136"/>
    </source>
</evidence>
<feature type="transmembrane region" description="Helical" evidence="8">
    <location>
        <begin position="54"/>
        <end position="77"/>
    </location>
</feature>
<dbReference type="Proteomes" id="UP000681722">
    <property type="component" value="Unassembled WGS sequence"/>
</dbReference>
<dbReference type="InterPro" id="IPR004813">
    <property type="entry name" value="OPT"/>
</dbReference>
<dbReference type="EMBL" id="CAJOBC010005558">
    <property type="protein sequence ID" value="CAF3867725.1"/>
    <property type="molecule type" value="Genomic_DNA"/>
</dbReference>
<protein>
    <submittedName>
        <fullName evidence="9">Uncharacterized protein</fullName>
    </submittedName>
</protein>
<dbReference type="PANTHER" id="PTHR22601">
    <property type="entry name" value="ISP4 LIKE PROTEIN"/>
    <property type="match status" value="1"/>
</dbReference>
<organism evidence="9 11">
    <name type="scientific">Didymodactylos carnosus</name>
    <dbReference type="NCBI Taxonomy" id="1234261"/>
    <lineage>
        <taxon>Eukaryota</taxon>
        <taxon>Metazoa</taxon>
        <taxon>Spiralia</taxon>
        <taxon>Gnathifera</taxon>
        <taxon>Rotifera</taxon>
        <taxon>Eurotatoria</taxon>
        <taxon>Bdelloidea</taxon>
        <taxon>Philodinida</taxon>
        <taxon>Philodinidae</taxon>
        <taxon>Didymodactylos</taxon>
    </lineage>
</organism>
<sequence length="365" mass="41783">MNERRTQTHIEETSSTDVHSTYIDAEQWSYEEVGLSLTLITTAVNTYFRYKKNVFTILPFHVIVLSYPIGKFLAFVLPKKQFKLCFGYSFSLNPGQFTMKEHGLTVLMATSIYSSFALNSIDSQRIFYNRSVNPIAAIIFIVSIQLICLSIPGIMRRFLVWPSAMMWPAKFPYIILLRTLHEKSTKIILDLHDFVLSQLTGANGFAIGTLDFDWYTLTSFLNSPIIVPKWCQINMFIGFVLSVGIVAPIVYYSNLWYTKILPISYLEFFNLNGNLYDINQIIDAQGRFNVTAYEMYNRVYGSPHLSIAAIVAFALSFAIVSSLIVHTGLYHGRDIIKQFRTSLSNRDNDIHCTHRRLSVSVSKFL</sequence>
<dbReference type="NCBIfam" id="TIGR00728">
    <property type="entry name" value="OPT_sfam"/>
    <property type="match status" value="1"/>
</dbReference>
<comment type="caution">
    <text evidence="9">The sequence shown here is derived from an EMBL/GenBank/DDBJ whole genome shotgun (WGS) entry which is preliminary data.</text>
</comment>
<reference evidence="9" key="1">
    <citation type="submission" date="2021-02" db="EMBL/GenBank/DDBJ databases">
        <authorList>
            <person name="Nowell W R."/>
        </authorList>
    </citation>
    <scope>NUCLEOTIDE SEQUENCE</scope>
</reference>
<dbReference type="GO" id="GO:0035673">
    <property type="term" value="F:oligopeptide transmembrane transporter activity"/>
    <property type="evidence" value="ECO:0007669"/>
    <property type="project" value="InterPro"/>
</dbReference>
<keyword evidence="6 8" id="KW-1133">Transmembrane helix</keyword>
<evidence type="ECO:0000256" key="6">
    <source>
        <dbReference type="ARBA" id="ARBA00022989"/>
    </source>
</evidence>
<feature type="transmembrane region" description="Helical" evidence="8">
    <location>
        <begin position="233"/>
        <end position="252"/>
    </location>
</feature>
<dbReference type="Proteomes" id="UP000663829">
    <property type="component" value="Unassembled WGS sequence"/>
</dbReference>
<keyword evidence="2" id="KW-0813">Transport</keyword>
<dbReference type="GO" id="GO:0015031">
    <property type="term" value="P:protein transport"/>
    <property type="evidence" value="ECO:0007669"/>
    <property type="project" value="UniProtKB-KW"/>
</dbReference>
<keyword evidence="5" id="KW-0653">Protein transport</keyword>
<evidence type="ECO:0000256" key="1">
    <source>
        <dbReference type="ARBA" id="ARBA00004141"/>
    </source>
</evidence>
<evidence type="ECO:0000256" key="3">
    <source>
        <dbReference type="ARBA" id="ARBA00022692"/>
    </source>
</evidence>
<evidence type="ECO:0000256" key="8">
    <source>
        <dbReference type="SAM" id="Phobius"/>
    </source>
</evidence>
<keyword evidence="11" id="KW-1185">Reference proteome</keyword>
<evidence type="ECO:0000256" key="5">
    <source>
        <dbReference type="ARBA" id="ARBA00022927"/>
    </source>
</evidence>
<keyword evidence="4" id="KW-0571">Peptide transport</keyword>
<dbReference type="EMBL" id="CAJNOQ010005559">
    <property type="protein sequence ID" value="CAF1102979.1"/>
    <property type="molecule type" value="Genomic_DNA"/>
</dbReference>
<keyword evidence="7 8" id="KW-0472">Membrane</keyword>
<feature type="transmembrane region" description="Helical" evidence="8">
    <location>
        <begin position="305"/>
        <end position="330"/>
    </location>
</feature>
<feature type="transmembrane region" description="Helical" evidence="8">
    <location>
        <begin position="133"/>
        <end position="152"/>
    </location>
</feature>
<feature type="transmembrane region" description="Helical" evidence="8">
    <location>
        <begin position="102"/>
        <end position="121"/>
    </location>
</feature>
<name>A0A814P578_9BILA</name>
<keyword evidence="3 8" id="KW-0812">Transmembrane</keyword>
<evidence type="ECO:0000313" key="9">
    <source>
        <dbReference type="EMBL" id="CAF1102979.1"/>
    </source>
</evidence>